<reference evidence="2 3" key="5">
    <citation type="journal article" date="1992" name="Virus Genes">
        <title>Identification and mapping of origins of DNA replication within the DNA sequences of the genome of insect iridescent virus type 6.</title>
        <authorList>
            <person name="Handermann M."/>
            <person name="Schnitzler P."/>
            <person name="Rosen-Wolff A."/>
            <person name="Raab K."/>
            <person name="Sonntag K.C."/>
            <person name="Darai G."/>
        </authorList>
    </citation>
    <scope>NUCLEOTIDE SEQUENCE [LARGE SCALE GENOMIC DNA]</scope>
</reference>
<organismHost>
    <name type="scientific">Gryllus bimaculatus</name>
    <name type="common">Two-spotted cricket</name>
    <dbReference type="NCBI Taxonomy" id="6999"/>
</organismHost>
<organismHost>
    <name type="scientific">Spodoptera frugiperda</name>
    <name type="common">Fall armyworm</name>
    <dbReference type="NCBI Taxonomy" id="7108"/>
</organismHost>
<reference evidence="2 3" key="1">
    <citation type="journal article" date="1984" name="J. Virol.">
        <title>DNA analysis of insect iridescent virus 6: evidence for circular permutation and terminal redundancy.</title>
        <authorList>
            <person name="Delius H."/>
            <person name="Darai G."/>
            <person name="Fluegel R.M."/>
        </authorList>
    </citation>
    <scope>NUCLEOTIDE SEQUENCE [LARGE SCALE GENOMIC DNA]</scope>
</reference>
<organismHost>
    <name type="scientific">Chilo suppressalis</name>
    <name type="common">Asiatic rice borer moth</name>
    <dbReference type="NCBI Taxonomy" id="168631"/>
</organismHost>
<organismHost>
    <name type="scientific">Acheta domesticus</name>
    <name type="common">House cricket</name>
    <dbReference type="NCBI Taxonomy" id="6997"/>
</organismHost>
<reference evidence="2 3" key="8">
    <citation type="journal article" date="1994" name="Intervirology">
        <title>Identification of the primary structure and the coding capacity of the genome of insect iridescent virus type 6 between the genome coordinates 0.310 and 0.347 (7990 bp).</title>
        <authorList>
            <person name="Sonntag K.C."/>
            <person name="Schnitzler P."/>
            <person name="Janssen W."/>
            <person name="Darai G."/>
        </authorList>
    </citation>
    <scope>NUCLEOTIDE SEQUENCE [LARGE SCALE GENOMIC DNA]</scope>
</reference>
<proteinExistence type="predicted"/>
<keyword evidence="1" id="KW-0812">Transmembrane</keyword>
<reference evidence="2 3" key="4">
    <citation type="journal article" date="1988" name="Virology">
        <title>Identification and characterization of the repetitive DNA element in the genome of insect iridescent virus type 6.</title>
        <authorList>
            <person name="Fischer M."/>
            <person name="Schnitzler P."/>
            <person name="Delius H."/>
            <person name="Darai G."/>
        </authorList>
    </citation>
    <scope>NUCLEOTIDE SEQUENCE [LARGE SCALE GENOMIC DNA]</scope>
</reference>
<dbReference type="EMBL" id="AF303741">
    <property type="protein sequence ID" value="AAK81942.1"/>
    <property type="molecule type" value="Genomic_DNA"/>
</dbReference>
<reference evidence="2 3" key="12">
    <citation type="journal article" date="1997" name="Virus Genes">
        <title>The DNA sequence of Chilo iridescent virus between the genome coordinates 0.101 and 0.391; similarities in coding strategy between insect and vertebrate iridoviruses.</title>
        <authorList>
            <person name="Bahr U."/>
            <person name="Tidona C.A."/>
            <person name="Darai G."/>
        </authorList>
    </citation>
    <scope>NUCLEOTIDE SEQUENCE [LARGE SCALE GENOMIC DNA]</scope>
</reference>
<dbReference type="KEGG" id="vg:1733275"/>
<name>Q91G89_IIV6</name>
<accession>Q91G89</accession>
<reference evidence="2 3" key="14">
    <citation type="journal article" date="1999" name="Virus Genes">
        <title>Identification of a gene cluster within the genome of Chilo iridescent virus encoding enzymes involved in viral DNA replication and processing.</title>
        <authorList>
            <person name="Muller K."/>
            <person name="Tidona C.A."/>
            <person name="Darai G."/>
        </authorList>
    </citation>
    <scope>NUCLEOTIDE SEQUENCE [LARGE SCALE GENOMIC DNA]</scope>
</reference>
<reference evidence="2 3" key="15">
    <citation type="journal article" date="2001" name="Virology">
        <title>Analysis of the first complete DNA sequence of an invertebrate iridovirus: coding strategy of the genome of Chilo iridescent virus.</title>
        <authorList>
            <person name="Jakob N.J."/>
            <person name="Muller K."/>
            <person name="Bahr U."/>
            <person name="Darai G."/>
        </authorList>
    </citation>
    <scope>NUCLEOTIDE SEQUENCE [LARGE SCALE GENOMIC DNA]</scope>
</reference>
<reference evidence="2 3" key="9">
    <citation type="journal article" date="1994" name="J. Gen. Virol.">
        <title>Insect iridescent virus type 6 encodes a polypeptide related to the largest subunit of eukaryotic RNA polymerase II.</title>
        <authorList>
            <person name="Schnitzler P."/>
            <person name="Sonntag K.C."/>
            <person name="Muller M."/>
            <person name="Janssen W."/>
            <person name="Bugert J.J."/>
            <person name="Koonin E.V."/>
            <person name="Darai G."/>
        </authorList>
    </citation>
    <scope>NUCLEOTIDE SEQUENCE [LARGE SCALE GENOMIC DNA]</scope>
</reference>
<reference evidence="2 3" key="11">
    <citation type="journal article" date="1994" name="Virus Genes">
        <title>Chilo iridescent virus encodes a putative helicase belonging to a distinct family within the "DEAD/H" superfamily: implications for the evolution of large DNA viruses.</title>
        <authorList>
            <person name="Sonntag K.C."/>
            <person name="Schnitzler P."/>
            <person name="Koonin E.V."/>
            <person name="Darai G."/>
        </authorList>
    </citation>
    <scope>NUCLEOTIDE SEQUENCE [LARGE SCALE GENOMIC DNA]</scope>
</reference>
<keyword evidence="1" id="KW-1133">Transmembrane helix</keyword>
<reference evidence="2 3" key="13">
    <citation type="journal article" date="1998" name="Virus Genes">
        <title>Identification of a thymidylate synthase gene within the genome of Chilo iridescent virus.</title>
        <authorList>
            <person name="Muller K."/>
            <person name="Tidona C.A."/>
            <person name="Bahr U."/>
            <person name="Darai G."/>
        </authorList>
    </citation>
    <scope>NUCLEOTIDE SEQUENCE [LARGE SCALE GENOMIC DNA]</scope>
</reference>
<evidence type="ECO:0000313" key="2">
    <source>
        <dbReference type="EMBL" id="AAK81942.1"/>
    </source>
</evidence>
<protein>
    <submittedName>
        <fullName evidence="2">005R</fullName>
    </submittedName>
</protein>
<reference evidence="2 3" key="7">
    <citation type="journal article" date="1993" name="J. Gen. Virol.">
        <title>Identification of the gene encoding the major capsid protein of insect iridescent virus type 6 by polymerase chain reaction.</title>
        <authorList>
            <person name="Stohwasser R."/>
            <person name="Raab K."/>
            <person name="Schnitzler P."/>
            <person name="Janssen W."/>
            <person name="Darai G."/>
        </authorList>
    </citation>
    <scope>NUCLEOTIDE SEQUENCE [LARGE SCALE GENOMIC DNA]</scope>
</reference>
<dbReference type="RefSeq" id="NP_149468.1">
    <property type="nucleotide sequence ID" value="NC_003038.1"/>
</dbReference>
<reference evidence="2 3" key="6">
    <citation type="journal article" date="1992" name="Virus Genes">
        <title>Characterization of the third origin of DNA replication of the genome of insect iridescent virus type 6.</title>
        <authorList>
            <person name="Sonntag K.C."/>
            <person name="Darai G."/>
        </authorList>
    </citation>
    <scope>NUCLEOTIDE SEQUENCE [LARGE SCALE GENOMIC DNA]</scope>
</reference>
<organism evidence="2 3">
    <name type="scientific">Invertebrate iridescent virus 6</name>
    <name type="common">IIV-6</name>
    <name type="synonym">Chilo iridescent virus</name>
    <dbReference type="NCBI Taxonomy" id="176652"/>
    <lineage>
        <taxon>Viruses</taxon>
        <taxon>Varidnaviria</taxon>
        <taxon>Bamfordvirae</taxon>
        <taxon>Nucleocytoviricota</taxon>
        <taxon>Megaviricetes</taxon>
        <taxon>Pimascovirales</taxon>
        <taxon>Pimascovirales incertae sedis</taxon>
        <taxon>Iridoviridae</taxon>
        <taxon>Betairidovirinae</taxon>
        <taxon>Iridovirus</taxon>
        <taxon>Iridovirus chilo1</taxon>
    </lineage>
</organism>
<reference evidence="2 3" key="10">
    <citation type="journal article" date="1994" name="Nucleic Acids Res.">
        <title>Identification of genes encoding zinc finger proteins, non-histone chromosomal HMG protein homologue, and a putative GTP phosphohydrolase in the genome of Chilo iridescent virus.</title>
        <authorList>
            <person name="Schnitzler P."/>
            <person name="Hug M."/>
            <person name="Handermann M."/>
            <person name="Janssen W."/>
            <person name="Koonin E.V."/>
            <person name="Delius H."/>
            <person name="Darai C."/>
        </authorList>
    </citation>
    <scope>NUCLEOTIDE SEQUENCE [LARGE SCALE GENOMIC DNA]</scope>
</reference>
<reference evidence="2 3" key="3">
    <citation type="journal article" date="1987" name="Virology">
        <title>Molecular cloning and physical mapping of the genome of insect iridescent virus type 6: further evidence for circular permutation of the viral genome.</title>
        <authorList>
            <person name="Schnitzler P."/>
            <person name="Soltau J.B."/>
            <person name="Fischer M."/>
            <person name="Reisner H."/>
            <person name="Scholz J."/>
            <person name="Delius H."/>
            <person name="Darai G."/>
        </authorList>
    </citation>
    <scope>NUCLEOTIDE SEQUENCE [LARGE SCALE GENOMIC DNA]</scope>
</reference>
<dbReference type="GeneID" id="1733275"/>
<keyword evidence="1" id="KW-0472">Membrane</keyword>
<evidence type="ECO:0000313" key="3">
    <source>
        <dbReference type="Proteomes" id="UP000001359"/>
    </source>
</evidence>
<dbReference type="Proteomes" id="UP000001359">
    <property type="component" value="Segment"/>
</dbReference>
<feature type="transmembrane region" description="Helical" evidence="1">
    <location>
        <begin position="50"/>
        <end position="66"/>
    </location>
</feature>
<keyword evidence="3" id="KW-1185">Reference proteome</keyword>
<sequence length="80" mass="9138">MTCQNQLVIMGSKSKLVISINLNMSNRDKDSSNAFFTTPSGSPILSTPKILHFFVAISIFYIYFLIKIEDQFYSIIIIRI</sequence>
<organismHost>
    <name type="scientific">Gryllus campestris</name>
    <dbReference type="NCBI Taxonomy" id="58607"/>
</organismHost>
<evidence type="ECO:0000256" key="1">
    <source>
        <dbReference type="SAM" id="Phobius"/>
    </source>
</evidence>
<reference evidence="2 3" key="2">
    <citation type="journal article" date="1986" name="Med. Microbiol. Immunol.">
        <title>Insect iridescent virus type 6 induced toxic degenerative hepatitis in mice.</title>
        <authorList>
            <person name="Lorbacher de Ruiz H."/>
            <person name="Gelderblom H."/>
            <person name="Hofmann W."/>
            <person name="Darai G."/>
        </authorList>
    </citation>
    <scope>NUCLEOTIDE SEQUENCE [LARGE SCALE GENOMIC DNA]</scope>
</reference>